<organism evidence="1 2">
    <name type="scientific">Xenorhabdus bovienii (strain SS-2004)</name>
    <name type="common">Xenorhabdus nematophila subsp. bovienii</name>
    <dbReference type="NCBI Taxonomy" id="406818"/>
    <lineage>
        <taxon>Bacteria</taxon>
        <taxon>Pseudomonadati</taxon>
        <taxon>Pseudomonadota</taxon>
        <taxon>Gammaproteobacteria</taxon>
        <taxon>Enterobacterales</taxon>
        <taxon>Morganellaceae</taxon>
        <taxon>Xenorhabdus</taxon>
    </lineage>
</organism>
<dbReference type="EMBL" id="FN667741">
    <property type="protein sequence ID" value="CBJ82551.1"/>
    <property type="molecule type" value="Genomic_DNA"/>
</dbReference>
<protein>
    <submittedName>
        <fullName evidence="1">Uncharacterized protein</fullName>
    </submittedName>
</protein>
<dbReference type="AlphaFoldDB" id="D3V4H2"/>
<dbReference type="STRING" id="406818.XBJ1_3433"/>
<dbReference type="HOGENOM" id="CLU_3241531_0_0_6"/>
<gene>
    <name evidence="1" type="ordered locus">XBJ1_3433</name>
</gene>
<sequence length="43" mass="5097">MKPTKDDNYFEYRHYDYDSSFTGVSLSKNLNNDACLDEILFLL</sequence>
<accession>D3V4H2</accession>
<reference evidence="1" key="1">
    <citation type="journal article" date="2011" name="PLoS ONE">
        <title>The entomopathogenic bacterial endosymbionts xenorhabdus and photorhabdus: convergent lifestyles from divergent genomes.</title>
        <authorList>
            <person name="Chaston J.M."/>
            <person name="Suen G."/>
            <person name="Tucker S.L."/>
            <person name="Andersen A.W."/>
            <person name="Bhasin A."/>
            <person name="Bode E."/>
            <person name="Bode H.B."/>
            <person name="Brachmann A.O."/>
            <person name="Cowles C.E."/>
            <person name="Cowles K.N."/>
            <person name="Darby C."/>
            <person name="de Leon L."/>
            <person name="Drace K."/>
            <person name="Du Z."/>
            <person name="Givaudan A."/>
            <person name="Herbert Tran E.E."/>
            <person name="Jewell K.A."/>
            <person name="Knack J.J."/>
            <person name="Krasomil-Osterfeld K.C."/>
            <person name="Kukor R."/>
            <person name="Lanois A."/>
            <person name="Latreille P."/>
            <person name="Leimgruber N.K."/>
            <person name="Lipke C.M."/>
            <person name="Liu R."/>
            <person name="Lu X."/>
            <person name="Martens E.C."/>
            <person name="Marri P.R."/>
            <person name="Medigue C."/>
            <person name="Menard M.L."/>
            <person name="Miller N.M."/>
            <person name="Morales-Soto N."/>
            <person name="Norton S."/>
            <person name="Ogier J.C."/>
            <person name="Orchard S.S."/>
            <person name="Park D."/>
            <person name="Park Y."/>
            <person name="Qurollo B.A."/>
            <person name="Sugar D.R."/>
            <person name="Richards G.R."/>
            <person name="Rouy Z."/>
            <person name="Slominski B."/>
            <person name="Slominski K."/>
            <person name="Snyder H."/>
            <person name="Tjaden B.C."/>
            <person name="van der Hoeven R."/>
            <person name="Welch R.D."/>
            <person name="Wheeler C."/>
            <person name="Xiang B."/>
            <person name="Barbazuk B."/>
            <person name="Gaudriault S."/>
            <person name="Goodner B."/>
            <person name="Slater S.C."/>
            <person name="Forst S."/>
            <person name="Goldman B.S."/>
            <person name="Goodrich-Blair H."/>
        </authorList>
    </citation>
    <scope>NUCLEOTIDE SEQUENCE [LARGE SCALE GENOMIC DNA]</scope>
    <source>
        <strain evidence="1">SS-2004</strain>
    </source>
</reference>
<evidence type="ECO:0000313" key="1">
    <source>
        <dbReference type="EMBL" id="CBJ82551.1"/>
    </source>
</evidence>
<evidence type="ECO:0000313" key="2">
    <source>
        <dbReference type="Proteomes" id="UP000002045"/>
    </source>
</evidence>
<name>D3V4H2_XENBS</name>
<dbReference type="KEGG" id="xbo:XBJ1_3433"/>
<proteinExistence type="predicted"/>
<dbReference type="Proteomes" id="UP000002045">
    <property type="component" value="Chromosome"/>
</dbReference>